<sequence>MEKELQELRTQLETTQRKCSEVEERAKQEINTKLQQVNNFLQTQAASQKALDQINESNYTSLHSRMEQRIRDLMGQLSQAQINQQNSQIQLDKYKSMYSEERNLRQTLTEELQRVNDRRYKTLFSSRTGPY</sequence>
<dbReference type="Proteomes" id="UP001460270">
    <property type="component" value="Unassembled WGS sequence"/>
</dbReference>
<evidence type="ECO:0000313" key="4">
    <source>
        <dbReference type="Proteomes" id="UP001460270"/>
    </source>
</evidence>
<evidence type="ECO:0000259" key="2">
    <source>
        <dbReference type="Pfam" id="PF12001"/>
    </source>
</evidence>
<feature type="coiled-coil region" evidence="1">
    <location>
        <begin position="63"/>
        <end position="118"/>
    </location>
</feature>
<dbReference type="AlphaFoldDB" id="A0AAW0NBL2"/>
<proteinExistence type="predicted"/>
<keyword evidence="1" id="KW-0175">Coiled coil</keyword>
<comment type="caution">
    <text evidence="3">The sequence shown here is derived from an EMBL/GenBank/DDBJ whole genome shotgun (WGS) entry which is preliminary data.</text>
</comment>
<reference evidence="4" key="1">
    <citation type="submission" date="2024-04" db="EMBL/GenBank/DDBJ databases">
        <title>Salinicola lusitanus LLJ914,a marine bacterium isolated from the Okinawa Trough.</title>
        <authorList>
            <person name="Li J."/>
        </authorList>
    </citation>
    <scope>NUCLEOTIDE SEQUENCE [LARGE SCALE GENOMIC DNA]</scope>
</reference>
<dbReference type="Pfam" id="PF12001">
    <property type="entry name" value="DUF3496"/>
    <property type="match status" value="1"/>
</dbReference>
<name>A0AAW0NBL2_9GOBI</name>
<accession>A0AAW0NBL2</accession>
<gene>
    <name evidence="3" type="ORF">WMY93_021762</name>
</gene>
<feature type="coiled-coil region" evidence="1">
    <location>
        <begin position="5"/>
        <end position="32"/>
    </location>
</feature>
<dbReference type="InterPro" id="IPR021885">
    <property type="entry name" value="DUF3496"/>
</dbReference>
<feature type="domain" description="DUF3496" evidence="2">
    <location>
        <begin position="64"/>
        <end position="118"/>
    </location>
</feature>
<evidence type="ECO:0000313" key="3">
    <source>
        <dbReference type="EMBL" id="KAK7896437.1"/>
    </source>
</evidence>
<dbReference type="EMBL" id="JBBPFD010000015">
    <property type="protein sequence ID" value="KAK7896437.1"/>
    <property type="molecule type" value="Genomic_DNA"/>
</dbReference>
<protein>
    <recommendedName>
        <fullName evidence="2">DUF3496 domain-containing protein</fullName>
    </recommendedName>
</protein>
<evidence type="ECO:0000256" key="1">
    <source>
        <dbReference type="SAM" id="Coils"/>
    </source>
</evidence>
<keyword evidence="4" id="KW-1185">Reference proteome</keyword>
<organism evidence="3 4">
    <name type="scientific">Mugilogobius chulae</name>
    <name type="common">yellowstripe goby</name>
    <dbReference type="NCBI Taxonomy" id="88201"/>
    <lineage>
        <taxon>Eukaryota</taxon>
        <taxon>Metazoa</taxon>
        <taxon>Chordata</taxon>
        <taxon>Craniata</taxon>
        <taxon>Vertebrata</taxon>
        <taxon>Euteleostomi</taxon>
        <taxon>Actinopterygii</taxon>
        <taxon>Neopterygii</taxon>
        <taxon>Teleostei</taxon>
        <taxon>Neoteleostei</taxon>
        <taxon>Acanthomorphata</taxon>
        <taxon>Gobiaria</taxon>
        <taxon>Gobiiformes</taxon>
        <taxon>Gobioidei</taxon>
        <taxon>Gobiidae</taxon>
        <taxon>Gobionellinae</taxon>
        <taxon>Mugilogobius</taxon>
    </lineage>
</organism>